<proteinExistence type="inferred from homology"/>
<keyword evidence="15" id="KW-1006">Bacterial flagellum protein export</keyword>
<evidence type="ECO:0000313" key="19">
    <source>
        <dbReference type="EMBL" id="CAG7599176.1"/>
    </source>
</evidence>
<keyword evidence="10" id="KW-1005">Bacterial flagellum biogenesis</keyword>
<dbReference type="EC" id="7.1.2.2" evidence="4"/>
<keyword evidence="12" id="KW-0653">Protein transport</keyword>
<keyword evidence="13" id="KW-1278">Translocase</keyword>
<dbReference type="Gene3D" id="3.40.50.12240">
    <property type="match status" value="1"/>
</dbReference>
<comment type="caution">
    <text evidence="19">The sequence shown here is derived from an EMBL/GenBank/DDBJ whole genome shotgun (WGS) entry which is preliminary data.</text>
</comment>
<evidence type="ECO:0000256" key="6">
    <source>
        <dbReference type="ARBA" id="ARBA00022448"/>
    </source>
</evidence>
<dbReference type="GO" id="GO:0016887">
    <property type="term" value="F:ATP hydrolysis activity"/>
    <property type="evidence" value="ECO:0007669"/>
    <property type="project" value="InterPro"/>
</dbReference>
<dbReference type="SUPFAM" id="SSF52540">
    <property type="entry name" value="P-loop containing nucleoside triphosphate hydrolases"/>
    <property type="match status" value="1"/>
</dbReference>
<evidence type="ECO:0000256" key="11">
    <source>
        <dbReference type="ARBA" id="ARBA00022840"/>
    </source>
</evidence>
<reference evidence="19" key="1">
    <citation type="submission" date="2021-06" db="EMBL/GenBank/DDBJ databases">
        <authorList>
            <person name="Nardi T."/>
            <person name="Nardi T."/>
        </authorList>
    </citation>
    <scope>NUCLEOTIDE SEQUENCE</scope>
</reference>
<evidence type="ECO:0000256" key="3">
    <source>
        <dbReference type="ARBA" id="ARBA00008936"/>
    </source>
</evidence>
<evidence type="ECO:0000256" key="8">
    <source>
        <dbReference type="ARBA" id="ARBA00022741"/>
    </source>
</evidence>
<dbReference type="InterPro" id="IPR004100">
    <property type="entry name" value="ATPase_F1/V1/A1_a/bsu_N"/>
</dbReference>
<keyword evidence="14" id="KW-0406">Ion transport</keyword>
<dbReference type="Pfam" id="PF18269">
    <property type="entry name" value="T3SS_ATPase_C"/>
    <property type="match status" value="1"/>
</dbReference>
<evidence type="ECO:0000256" key="10">
    <source>
        <dbReference type="ARBA" id="ARBA00022795"/>
    </source>
</evidence>
<comment type="similarity">
    <text evidence="3">Belongs to the ATPase alpha/beta chains family.</text>
</comment>
<keyword evidence="7" id="KW-0963">Cytoplasm</keyword>
<dbReference type="CDD" id="cd18117">
    <property type="entry name" value="ATP-synt_flagellum-secretory_path_III_N"/>
    <property type="match status" value="1"/>
</dbReference>
<dbReference type="GO" id="GO:0005737">
    <property type="term" value="C:cytoplasm"/>
    <property type="evidence" value="ECO:0007669"/>
    <property type="project" value="UniProtKB-SubCell"/>
</dbReference>
<sequence length="445" mass="49103">MQRKLQNLIEEIRAVPDFMVSGVVTAIKGLLVEAKGIEKMTGIGSRCQIEARDDHYILAEVIGFKENTTLLMPFDNLNGIGVGAVIRVIANDQLIYPTEQWVGRVLNAFGEPIDEKGPLPLGNKAYSLHSTPPAPQARKRVGEKLNVGIRAINTFLSCCKGQRMGIFSGSGVGKSMMMAMMTKFASADIKIIGLIGERGREVQEFIEDYLGEEGLRKAVVIVATSDESALKRRQAAYLTLTLSEYFRDSNLEVLCMLDNITRFAMAQREIGLAAGEPPTTKGYPPSVFSLLPSLLERAGPGTHDQASITAFFSVLVEGDDTNEPIADAVRGILDGHIVLDRDIAGRGIFPAIDVTKSISRTMPRCNNDKENELIQKAKKLTATYNDMADMVRIGAYKKGTDKEVDEAIQYYDKICSFISQKYNESEDIKESYEKLAKAINFKFNH</sequence>
<organism evidence="19 20">
    <name type="scientific">Hyalomma marginatum</name>
    <dbReference type="NCBI Taxonomy" id="34627"/>
    <lineage>
        <taxon>Eukaryota</taxon>
        <taxon>Metazoa</taxon>
        <taxon>Ecdysozoa</taxon>
        <taxon>Arthropoda</taxon>
        <taxon>Chelicerata</taxon>
        <taxon>Arachnida</taxon>
        <taxon>Acari</taxon>
        <taxon>Parasitiformes</taxon>
        <taxon>Ixodida</taxon>
        <taxon>Ixodoidea</taxon>
        <taxon>Ixodidae</taxon>
        <taxon>Hyalomminae</taxon>
        <taxon>Hyalomma</taxon>
    </lineage>
</organism>
<evidence type="ECO:0000256" key="4">
    <source>
        <dbReference type="ARBA" id="ARBA00012473"/>
    </source>
</evidence>
<dbReference type="InterPro" id="IPR005714">
    <property type="entry name" value="ATPase_T3SS_FliI/YscN"/>
</dbReference>
<dbReference type="Pfam" id="PF02874">
    <property type="entry name" value="ATP-synt_ab_N"/>
    <property type="match status" value="1"/>
</dbReference>
<comment type="catalytic activity">
    <reaction evidence="17">
        <text>ATP + H2O + cellular proteinSide 1 = ADP + phosphate + cellular proteinSide 2.</text>
        <dbReference type="EC" id="7.4.2.8"/>
    </reaction>
</comment>
<dbReference type="AlphaFoldDB" id="A0A8S4BWD6"/>
<dbReference type="Pfam" id="PF00006">
    <property type="entry name" value="ATP-synt_ab"/>
    <property type="match status" value="1"/>
</dbReference>
<evidence type="ECO:0000256" key="14">
    <source>
        <dbReference type="ARBA" id="ARBA00023065"/>
    </source>
</evidence>
<dbReference type="GO" id="GO:0046933">
    <property type="term" value="F:proton-transporting ATP synthase activity, rotational mechanism"/>
    <property type="evidence" value="ECO:0007669"/>
    <property type="project" value="TreeGrafter"/>
</dbReference>
<evidence type="ECO:0000256" key="15">
    <source>
        <dbReference type="ARBA" id="ARBA00023225"/>
    </source>
</evidence>
<dbReference type="InterPro" id="IPR022426">
    <property type="entry name" value="FliI_clade3"/>
</dbReference>
<dbReference type="InterPro" id="IPR027417">
    <property type="entry name" value="P-loop_NTPase"/>
</dbReference>
<comment type="function">
    <text evidence="1">Probable catalytic subunit of a protein translocase for flagellum-specific export, or a proton translocase involved in local circuits at the flagellum.</text>
</comment>
<keyword evidence="6" id="KW-0813">Transport</keyword>
<comment type="subcellular location">
    <subcellularLocation>
        <location evidence="2">Cytoplasm</location>
    </subcellularLocation>
</comment>
<evidence type="ECO:0000256" key="17">
    <source>
        <dbReference type="ARBA" id="ARBA00034006"/>
    </source>
</evidence>
<dbReference type="PROSITE" id="PS00152">
    <property type="entry name" value="ATPASE_ALPHA_BETA"/>
    <property type="match status" value="1"/>
</dbReference>
<dbReference type="InterPro" id="IPR000194">
    <property type="entry name" value="ATPase_F1/V1/A1_a/bsu_nucl-bd"/>
</dbReference>
<dbReference type="GO" id="GO:0030254">
    <property type="term" value="P:protein secretion by the type III secretion system"/>
    <property type="evidence" value="ECO:0007669"/>
    <property type="project" value="InterPro"/>
</dbReference>
<dbReference type="PANTHER" id="PTHR15184:SF9">
    <property type="entry name" value="SPI-1 TYPE 3 SECRETION SYSTEM ATPASE"/>
    <property type="match status" value="1"/>
</dbReference>
<keyword evidence="19" id="KW-0966">Cell projection</keyword>
<evidence type="ECO:0000256" key="2">
    <source>
        <dbReference type="ARBA" id="ARBA00004496"/>
    </source>
</evidence>
<evidence type="ECO:0000256" key="12">
    <source>
        <dbReference type="ARBA" id="ARBA00022927"/>
    </source>
</evidence>
<evidence type="ECO:0000256" key="5">
    <source>
        <dbReference type="ARBA" id="ARBA00020580"/>
    </source>
</evidence>
<keyword evidence="16" id="KW-0066">ATP synthesis</keyword>
<evidence type="ECO:0000259" key="18">
    <source>
        <dbReference type="SMART" id="SM00382"/>
    </source>
</evidence>
<protein>
    <recommendedName>
        <fullName evidence="5">Flagellum-specific ATP synthase</fullName>
        <ecNumber evidence="4">7.1.2.2</ecNumber>
    </recommendedName>
</protein>
<evidence type="ECO:0000256" key="13">
    <source>
        <dbReference type="ARBA" id="ARBA00022967"/>
    </source>
</evidence>
<dbReference type="InterPro" id="IPR050053">
    <property type="entry name" value="ATPase_alpha/beta_chains"/>
</dbReference>
<dbReference type="SMART" id="SM00382">
    <property type="entry name" value="AAA"/>
    <property type="match status" value="1"/>
</dbReference>
<dbReference type="InterPro" id="IPR020003">
    <property type="entry name" value="ATPase_a/bsu_AS"/>
</dbReference>
<dbReference type="InterPro" id="IPR003593">
    <property type="entry name" value="AAA+_ATPase"/>
</dbReference>
<accession>A0A8S4BWD6</accession>
<evidence type="ECO:0000256" key="9">
    <source>
        <dbReference type="ARBA" id="ARBA00022781"/>
    </source>
</evidence>
<dbReference type="EMBL" id="CAJVAF010000341">
    <property type="protein sequence ID" value="CAG7599176.1"/>
    <property type="molecule type" value="Genomic_DNA"/>
</dbReference>
<keyword evidence="9" id="KW-0375">Hydrogen ion transport</keyword>
<evidence type="ECO:0000256" key="7">
    <source>
        <dbReference type="ARBA" id="ARBA00022490"/>
    </source>
</evidence>
<dbReference type="NCBIfam" id="TIGR03498">
    <property type="entry name" value="FliI_clade3"/>
    <property type="match status" value="1"/>
</dbReference>
<keyword evidence="20" id="KW-1185">Reference proteome</keyword>
<keyword evidence="8" id="KW-0547">Nucleotide-binding</keyword>
<name>A0A8S4BWD6_9ACAR</name>
<dbReference type="PANTHER" id="PTHR15184">
    <property type="entry name" value="ATP SYNTHASE"/>
    <property type="match status" value="1"/>
</dbReference>
<evidence type="ECO:0000313" key="20">
    <source>
        <dbReference type="Proteomes" id="UP000837675"/>
    </source>
</evidence>
<keyword evidence="11" id="KW-0067">ATP-binding</keyword>
<dbReference type="InterPro" id="IPR040627">
    <property type="entry name" value="T3SS_ATPase_C"/>
</dbReference>
<dbReference type="GO" id="GO:0008564">
    <property type="term" value="F:protein-exporting ATPase activity"/>
    <property type="evidence" value="ECO:0007669"/>
    <property type="project" value="UniProtKB-EC"/>
</dbReference>
<keyword evidence="19" id="KW-0282">Flagellum</keyword>
<dbReference type="NCBIfam" id="TIGR01026">
    <property type="entry name" value="fliI_yscN"/>
    <property type="match status" value="1"/>
</dbReference>
<dbReference type="FunFam" id="3.40.50.12240:FF:000002">
    <property type="entry name" value="Flagellum-specific ATP synthase FliI"/>
    <property type="match status" value="1"/>
</dbReference>
<keyword evidence="19" id="KW-0969">Cilium</keyword>
<dbReference type="CDD" id="cd01136">
    <property type="entry name" value="ATPase_flagellum-secretory_path_III"/>
    <property type="match status" value="1"/>
</dbReference>
<feature type="domain" description="AAA+ ATPase" evidence="18">
    <location>
        <begin position="160"/>
        <end position="344"/>
    </location>
</feature>
<evidence type="ECO:0000256" key="16">
    <source>
        <dbReference type="ARBA" id="ARBA00023310"/>
    </source>
</evidence>
<dbReference type="GO" id="GO:0005524">
    <property type="term" value="F:ATP binding"/>
    <property type="evidence" value="ECO:0007669"/>
    <property type="project" value="UniProtKB-KW"/>
</dbReference>
<gene>
    <name evidence="19" type="ORF">MHYMCMPASI_01074</name>
</gene>
<dbReference type="Proteomes" id="UP000837675">
    <property type="component" value="Unassembled WGS sequence"/>
</dbReference>
<evidence type="ECO:0000256" key="1">
    <source>
        <dbReference type="ARBA" id="ARBA00003290"/>
    </source>
</evidence>